<organism evidence="9 10">
    <name type="scientific">Rhodococcus pyridinivorans KG-16</name>
    <dbReference type="NCBI Taxonomy" id="1441730"/>
    <lineage>
        <taxon>Bacteria</taxon>
        <taxon>Bacillati</taxon>
        <taxon>Actinomycetota</taxon>
        <taxon>Actinomycetes</taxon>
        <taxon>Mycobacteriales</taxon>
        <taxon>Nocardiaceae</taxon>
        <taxon>Rhodococcus</taxon>
    </lineage>
</organism>
<evidence type="ECO:0000256" key="1">
    <source>
        <dbReference type="ARBA" id="ARBA00004651"/>
    </source>
</evidence>
<dbReference type="PANTHER" id="PTHR30572:SF4">
    <property type="entry name" value="ABC TRANSPORTER PERMEASE YTRF"/>
    <property type="match status" value="1"/>
</dbReference>
<dbReference type="GO" id="GO:0022857">
    <property type="term" value="F:transmembrane transporter activity"/>
    <property type="evidence" value="ECO:0007669"/>
    <property type="project" value="TreeGrafter"/>
</dbReference>
<evidence type="ECO:0000259" key="8">
    <source>
        <dbReference type="Pfam" id="PF02687"/>
    </source>
</evidence>
<comment type="subcellular location">
    <subcellularLocation>
        <location evidence="1">Cell membrane</location>
        <topology evidence="1">Multi-pass membrane protein</topology>
    </subcellularLocation>
</comment>
<dbReference type="EMBL" id="AZXY01000003">
    <property type="protein sequence ID" value="KSZ59189.1"/>
    <property type="molecule type" value="Genomic_DNA"/>
</dbReference>
<dbReference type="InterPro" id="IPR050250">
    <property type="entry name" value="Macrolide_Exporter_MacB"/>
</dbReference>
<feature type="transmembrane region" description="Helical" evidence="7">
    <location>
        <begin position="386"/>
        <end position="406"/>
    </location>
</feature>
<reference evidence="9 10" key="2">
    <citation type="journal article" date="2016" name="Genome Announc.">
        <title>Draft Genome Sequence of a Versatile Hydrocarbon-Degrading Bacterium, Rhodococcus pyridinivorans Strain KG-16, Collected from Oil Fields in India.</title>
        <authorList>
            <person name="Aggarwal R.K."/>
            <person name="Dawar C."/>
            <person name="Phanindranath R."/>
            <person name="Mutnuri L."/>
            <person name="Dayal A.M."/>
        </authorList>
    </citation>
    <scope>NUCLEOTIDE SEQUENCE [LARGE SCALE GENOMIC DNA]</scope>
    <source>
        <strain evidence="9 10">KG-16</strain>
    </source>
</reference>
<feature type="transmembrane region" description="Helical" evidence="7">
    <location>
        <begin position="296"/>
        <end position="322"/>
    </location>
</feature>
<dbReference type="GO" id="GO:0005886">
    <property type="term" value="C:plasma membrane"/>
    <property type="evidence" value="ECO:0007669"/>
    <property type="project" value="UniProtKB-SubCell"/>
</dbReference>
<evidence type="ECO:0000313" key="10">
    <source>
        <dbReference type="Proteomes" id="UP000053060"/>
    </source>
</evidence>
<keyword evidence="2" id="KW-1003">Cell membrane</keyword>
<evidence type="ECO:0000256" key="7">
    <source>
        <dbReference type="SAM" id="Phobius"/>
    </source>
</evidence>
<evidence type="ECO:0000313" key="9">
    <source>
        <dbReference type="EMBL" id="KSZ59189.1"/>
    </source>
</evidence>
<evidence type="ECO:0000256" key="5">
    <source>
        <dbReference type="ARBA" id="ARBA00023136"/>
    </source>
</evidence>
<feature type="transmembrane region" description="Helical" evidence="7">
    <location>
        <begin position="471"/>
        <end position="491"/>
    </location>
</feature>
<feature type="domain" description="ABC3 transporter permease C-terminal" evidence="8">
    <location>
        <begin position="692"/>
        <end position="808"/>
    </location>
</feature>
<feature type="transmembrane region" description="Helical" evidence="7">
    <location>
        <begin position="684"/>
        <end position="712"/>
    </location>
</feature>
<feature type="transmembrane region" description="Helical" evidence="7">
    <location>
        <begin position="16"/>
        <end position="37"/>
    </location>
</feature>
<keyword evidence="3 7" id="KW-0812">Transmembrane</keyword>
<sequence length="814" mass="81631">MRHLVLAQARAHRGRYVASVLAVFVAVAFVVTTLVLGDTVSASVSKSTAARYEGVAAVALPADSTAAPDEVLTLVATTPGVDAAALDVTGPVRLIDADGSSSNGTATSIAPEGALRWQQLGDGRWPSNPGEVAVGSSSGRAIGDEMTVADLTGSVPPTTVEVVGVVDLDGSPLALSPGSVFGDVAQVRSWSGDTTDWEVRAVGDADAVRAALAPVPGVDVVPGADRATAVADDYVGDVALLRNVLLCFAAISVVVAGLVIANTFSVLLAARTRELALMRCVGVTSAQVRRSVRGEAFVVGLVAAVLGVLGGSGLAAAVVAVARAVDAPIPLTSVSVTLTTVVAGLIVGTGMTVVAANGAARAATRVRALAALQPLETRPEPVRDSWVRRICAALAIVGGTALLALGVVMANVLVACPGGLLLFVGVVLASRRLVPAAVGAVGDVLARTGGPLAVLAAGNARRNPRRTASTATALFIGVTLTSTLVVGIGTLKGGAPDVIDEQFPVDMAVTAPGRAGLAPEVTERLTAVERVSSGAELATVDLTIGGTEASVLGVDPVAMASTVRTDVRLPEAGTIVLERSLARSAGVDDGAVVTVGGPVGTRELTVATTEPGMPDMIEWSDLTAVAGPVTADTVWLKLDRGLSDEDLVAVSDDLSRIAAAEVPGSEVVGAVQMRQMLEKILDTMLLIVVGLLSVAVVIALIGVGNTMALSVLERRRETAMLRSVGLSRAGVRGLLVREASIIAGVASLLGVVLGLLLGAAGTASVIGTGHIALGAVPWWQLAAIVLVGGVAGVVASLVPAQRASRVSPVAAMAG</sequence>
<reference evidence="10" key="1">
    <citation type="submission" date="2015-01" db="EMBL/GenBank/DDBJ databases">
        <title>Draft genome sequence of Rhodococcus pyridinivorans strain KG-16, a hydrocarbon-degrading bacterium.</title>
        <authorList>
            <person name="Aggarwal R.K."/>
            <person name="Dawar C."/>
        </authorList>
    </citation>
    <scope>NUCLEOTIDE SEQUENCE [LARGE SCALE GENOMIC DNA]</scope>
    <source>
        <strain evidence="10">KG-16</strain>
    </source>
</reference>
<dbReference type="Proteomes" id="UP000053060">
    <property type="component" value="Unassembled WGS sequence"/>
</dbReference>
<gene>
    <name evidence="9" type="ORF">Z045_07475</name>
</gene>
<keyword evidence="4 7" id="KW-1133">Transmembrane helix</keyword>
<accession>A0A0V9UMG9</accession>
<protein>
    <submittedName>
        <fullName evidence="9">ABC transporter permease</fullName>
    </submittedName>
</protein>
<evidence type="ECO:0000256" key="4">
    <source>
        <dbReference type="ARBA" id="ARBA00022989"/>
    </source>
</evidence>
<keyword evidence="5 7" id="KW-0472">Membrane</keyword>
<dbReference type="RefSeq" id="WP_060651323.1">
    <property type="nucleotide sequence ID" value="NZ_AZXY01000003.1"/>
</dbReference>
<proteinExistence type="inferred from homology"/>
<dbReference type="PATRIC" id="fig|1441730.3.peg.1569"/>
<feature type="transmembrane region" description="Helical" evidence="7">
    <location>
        <begin position="741"/>
        <end position="766"/>
    </location>
</feature>
<evidence type="ECO:0000256" key="3">
    <source>
        <dbReference type="ARBA" id="ARBA00022692"/>
    </source>
</evidence>
<dbReference type="Pfam" id="PF02687">
    <property type="entry name" value="FtsX"/>
    <property type="match status" value="2"/>
</dbReference>
<comment type="similarity">
    <text evidence="6">Belongs to the ABC-4 integral membrane protein family.</text>
</comment>
<evidence type="ECO:0000256" key="6">
    <source>
        <dbReference type="ARBA" id="ARBA00038076"/>
    </source>
</evidence>
<dbReference type="InterPro" id="IPR003838">
    <property type="entry name" value="ABC3_permease_C"/>
</dbReference>
<dbReference type="PANTHER" id="PTHR30572">
    <property type="entry name" value="MEMBRANE COMPONENT OF TRANSPORTER-RELATED"/>
    <property type="match status" value="1"/>
</dbReference>
<name>A0A0V9UMG9_9NOCA</name>
<evidence type="ECO:0000256" key="2">
    <source>
        <dbReference type="ARBA" id="ARBA00022475"/>
    </source>
</evidence>
<comment type="caution">
    <text evidence="9">The sequence shown here is derived from an EMBL/GenBank/DDBJ whole genome shotgun (WGS) entry which is preliminary data.</text>
</comment>
<feature type="transmembrane region" description="Helical" evidence="7">
    <location>
        <begin position="334"/>
        <end position="357"/>
    </location>
</feature>
<feature type="transmembrane region" description="Helical" evidence="7">
    <location>
        <begin position="778"/>
        <end position="798"/>
    </location>
</feature>
<feature type="domain" description="ABC3 transporter permease C-terminal" evidence="8">
    <location>
        <begin position="247"/>
        <end position="360"/>
    </location>
</feature>
<feature type="transmembrane region" description="Helical" evidence="7">
    <location>
        <begin position="248"/>
        <end position="269"/>
    </location>
</feature>
<dbReference type="AlphaFoldDB" id="A0A0V9UMG9"/>